<keyword evidence="6" id="KW-1185">Reference proteome</keyword>
<comment type="caution">
    <text evidence="5">The sequence shown here is derived from an EMBL/GenBank/DDBJ whole genome shotgun (WGS) entry which is preliminary data.</text>
</comment>
<evidence type="ECO:0000256" key="1">
    <source>
        <dbReference type="ARBA" id="ARBA00022603"/>
    </source>
</evidence>
<organism evidence="5 6">
    <name type="scientific">Zostera marina</name>
    <name type="common">Eelgrass</name>
    <dbReference type="NCBI Taxonomy" id="29655"/>
    <lineage>
        <taxon>Eukaryota</taxon>
        <taxon>Viridiplantae</taxon>
        <taxon>Streptophyta</taxon>
        <taxon>Embryophyta</taxon>
        <taxon>Tracheophyta</taxon>
        <taxon>Spermatophyta</taxon>
        <taxon>Magnoliopsida</taxon>
        <taxon>Liliopsida</taxon>
        <taxon>Zosteraceae</taxon>
        <taxon>Zostera</taxon>
    </lineage>
</organism>
<sequence>MATFSPCPFRITQLNLLHSSSSPSIGIRPTSQIPSSRCIVCSHRSPGVVLCDDDKYGKKEVISLTPKLYQYVLSNVREPDILRAVREETATMRGSQMQVSPEQAQFLSMLVQMLGANRCIELGVYTGYSSLAIALALPESGVIIACEKDGRFLEIAKKHWKQAGVCDKVIM</sequence>
<dbReference type="Pfam" id="PF01596">
    <property type="entry name" value="Methyltransf_3"/>
    <property type="match status" value="1"/>
</dbReference>
<dbReference type="GO" id="GO:0008171">
    <property type="term" value="F:O-methyltransferase activity"/>
    <property type="evidence" value="ECO:0007669"/>
    <property type="project" value="InterPro"/>
</dbReference>
<evidence type="ECO:0000313" key="6">
    <source>
        <dbReference type="Proteomes" id="UP000036987"/>
    </source>
</evidence>
<dbReference type="STRING" id="29655.A0A0K9P6C0"/>
<dbReference type="PANTHER" id="PTHR10509">
    <property type="entry name" value="O-METHYLTRANSFERASE-RELATED"/>
    <property type="match status" value="1"/>
</dbReference>
<protein>
    <recommendedName>
        <fullName evidence="7">Caffeoyl-CoA O-methyltransferase</fullName>
    </recommendedName>
</protein>
<evidence type="ECO:0000256" key="3">
    <source>
        <dbReference type="ARBA" id="ARBA00022691"/>
    </source>
</evidence>
<dbReference type="InterPro" id="IPR050362">
    <property type="entry name" value="Cation-dep_OMT"/>
</dbReference>
<dbReference type="Gene3D" id="3.40.50.150">
    <property type="entry name" value="Vaccinia Virus protein VP39"/>
    <property type="match status" value="1"/>
</dbReference>
<gene>
    <name evidence="5" type="ORF">ZOSMA_39G00010</name>
</gene>
<name>A0A0K9P6C0_ZOSMR</name>
<accession>A0A0K9P6C0</accession>
<keyword evidence="1" id="KW-0489">Methyltransferase</keyword>
<evidence type="ECO:0000256" key="2">
    <source>
        <dbReference type="ARBA" id="ARBA00022679"/>
    </source>
</evidence>
<dbReference type="InterPro" id="IPR002935">
    <property type="entry name" value="SAM_O-MeTrfase"/>
</dbReference>
<dbReference type="EMBL" id="LFYR01001212">
    <property type="protein sequence ID" value="KMZ63730.1"/>
    <property type="molecule type" value="Genomic_DNA"/>
</dbReference>
<dbReference type="OMA" id="CERDANC"/>
<reference evidence="6" key="1">
    <citation type="journal article" date="2016" name="Nature">
        <title>The genome of the seagrass Zostera marina reveals angiosperm adaptation to the sea.</title>
        <authorList>
            <person name="Olsen J.L."/>
            <person name="Rouze P."/>
            <person name="Verhelst B."/>
            <person name="Lin Y.-C."/>
            <person name="Bayer T."/>
            <person name="Collen J."/>
            <person name="Dattolo E."/>
            <person name="De Paoli E."/>
            <person name="Dittami S."/>
            <person name="Maumus F."/>
            <person name="Michel G."/>
            <person name="Kersting A."/>
            <person name="Lauritano C."/>
            <person name="Lohaus R."/>
            <person name="Toepel M."/>
            <person name="Tonon T."/>
            <person name="Vanneste K."/>
            <person name="Amirebrahimi M."/>
            <person name="Brakel J."/>
            <person name="Bostroem C."/>
            <person name="Chovatia M."/>
            <person name="Grimwood J."/>
            <person name="Jenkins J.W."/>
            <person name="Jueterbock A."/>
            <person name="Mraz A."/>
            <person name="Stam W.T."/>
            <person name="Tice H."/>
            <person name="Bornberg-Bauer E."/>
            <person name="Green P.J."/>
            <person name="Pearson G.A."/>
            <person name="Procaccini G."/>
            <person name="Duarte C.M."/>
            <person name="Schmutz J."/>
            <person name="Reusch T.B.H."/>
            <person name="Van de Peer Y."/>
        </authorList>
    </citation>
    <scope>NUCLEOTIDE SEQUENCE [LARGE SCALE GENOMIC DNA]</scope>
    <source>
        <strain evidence="6">cv. Finnish</strain>
    </source>
</reference>
<dbReference type="InterPro" id="IPR029063">
    <property type="entry name" value="SAM-dependent_MTases_sf"/>
</dbReference>
<dbReference type="PANTHER" id="PTHR10509:SF14">
    <property type="entry name" value="CAFFEOYL-COA O-METHYLTRANSFERASE 3-RELATED"/>
    <property type="match status" value="1"/>
</dbReference>
<evidence type="ECO:0008006" key="7">
    <source>
        <dbReference type="Google" id="ProtNLM"/>
    </source>
</evidence>
<dbReference type="SUPFAM" id="SSF53335">
    <property type="entry name" value="S-adenosyl-L-methionine-dependent methyltransferases"/>
    <property type="match status" value="1"/>
</dbReference>
<evidence type="ECO:0000313" key="5">
    <source>
        <dbReference type="EMBL" id="KMZ63730.1"/>
    </source>
</evidence>
<dbReference type="PROSITE" id="PS51682">
    <property type="entry name" value="SAM_OMT_I"/>
    <property type="match status" value="1"/>
</dbReference>
<comment type="similarity">
    <text evidence="4">Belongs to the class I-like SAM-binding methyltransferase superfamily. Cation-dependent O-methyltransferase family.</text>
</comment>
<proteinExistence type="inferred from homology"/>
<keyword evidence="2" id="KW-0808">Transferase</keyword>
<evidence type="ECO:0000256" key="4">
    <source>
        <dbReference type="ARBA" id="ARBA00023453"/>
    </source>
</evidence>
<dbReference type="GO" id="GO:0032259">
    <property type="term" value="P:methylation"/>
    <property type="evidence" value="ECO:0007669"/>
    <property type="project" value="UniProtKB-KW"/>
</dbReference>
<dbReference type="Proteomes" id="UP000036987">
    <property type="component" value="Unassembled WGS sequence"/>
</dbReference>
<dbReference type="OrthoDB" id="10251242at2759"/>
<dbReference type="AlphaFoldDB" id="A0A0K9P6C0"/>
<keyword evidence="3" id="KW-0949">S-adenosyl-L-methionine</keyword>